<dbReference type="AlphaFoldDB" id="A0A0H5RC05"/>
<name>A0A0H5RC05_9EUKA</name>
<dbReference type="EMBL" id="HACM01011328">
    <property type="protein sequence ID" value="CRZ11770.1"/>
    <property type="molecule type" value="Transcribed_RNA"/>
</dbReference>
<keyword evidence="1" id="KW-0472">Membrane</keyword>
<accession>A0A0H5RC05</accession>
<dbReference type="SUPFAM" id="SSF52266">
    <property type="entry name" value="SGNH hydrolase"/>
    <property type="match status" value="1"/>
</dbReference>
<proteinExistence type="predicted"/>
<feature type="transmembrane region" description="Helical" evidence="1">
    <location>
        <begin position="9"/>
        <end position="25"/>
    </location>
</feature>
<protein>
    <submittedName>
        <fullName evidence="2">Uncharacterized protein</fullName>
    </submittedName>
</protein>
<organism evidence="2">
    <name type="scientific">Spongospora subterranea</name>
    <dbReference type="NCBI Taxonomy" id="70186"/>
    <lineage>
        <taxon>Eukaryota</taxon>
        <taxon>Sar</taxon>
        <taxon>Rhizaria</taxon>
        <taxon>Endomyxa</taxon>
        <taxon>Phytomyxea</taxon>
        <taxon>Plasmodiophorida</taxon>
        <taxon>Plasmodiophoridae</taxon>
        <taxon>Spongospora</taxon>
    </lineage>
</organism>
<reference evidence="2" key="1">
    <citation type="submission" date="2015-04" db="EMBL/GenBank/DDBJ databases">
        <title>The genome sequence of the plant pathogenic Rhizarian Plasmodiophora brassicae reveals insights in its biotrophic life cycle and the origin of chitin synthesis.</title>
        <authorList>
            <person name="Schwelm A."/>
            <person name="Fogelqvist J."/>
            <person name="Knaust A."/>
            <person name="Julke S."/>
            <person name="Lilja T."/>
            <person name="Dhandapani V."/>
            <person name="Bonilla-Rosso G."/>
            <person name="Karlsson M."/>
            <person name="Shevchenko A."/>
            <person name="Choi S.R."/>
            <person name="Kim H.G."/>
            <person name="Park J.Y."/>
            <person name="Lim Y.P."/>
            <person name="Ludwig-Muller J."/>
            <person name="Dixelius C."/>
        </authorList>
    </citation>
    <scope>NUCLEOTIDE SEQUENCE</scope>
    <source>
        <tissue evidence="2">Potato root galls</tissue>
    </source>
</reference>
<keyword evidence="1" id="KW-0812">Transmembrane</keyword>
<evidence type="ECO:0000256" key="1">
    <source>
        <dbReference type="SAM" id="Phobius"/>
    </source>
</evidence>
<sequence length="494" mass="56999">MVESSHRRLVCLLASIMFVIMLIWIKDSSLRYDLIDVGPFHEPRSDPTYTSKYFDISLRPEMDSVFVLAKIARNHSYLTVQVYTRRPDCVRNGSYCSYRFYAEGDEAFGGALHPASSGTNSDSVAKFLSNPIKIWSNPMSLAISTIVACPANPFPQTNVHYELISNPYIQIQFQNITSDIGLNRDHLRNCSRDSLQDFRWVSASRVRSEGSMIDPREYSVNPYFEQQYVLVPEQCRDHWITSDEIMKALDGKGLDIVLVGTSRMRELFNDFNVAFDSTDNLIAPGYEDSWAKVNDQINIGHCFTVIKRHQQRTVDWIRERFIHFANEHNICGDGDDRIQVIVVSFGIWEAMIFPVDDPDTYFHNYTDTIISAILDRCTKRNEKVMIMTQPYQHEWFQPVPDQDQIMGSDPVRIGWIVESARFPFLTKMNRVWERIASDHDLTLINAGDITAGRRRAAVDNLHYRVNPDTIRGNEVSLAILQRILYHLVRFATDQ</sequence>
<keyword evidence="1" id="KW-1133">Transmembrane helix</keyword>
<evidence type="ECO:0000313" key="2">
    <source>
        <dbReference type="EMBL" id="CRZ11770.1"/>
    </source>
</evidence>